<keyword evidence="7" id="KW-0687">Ribonucleoprotein</keyword>
<dbReference type="PANTHER" id="PTHR13096:SF8">
    <property type="entry name" value="RIBOSOMAL OXYGENASE 1"/>
    <property type="match status" value="1"/>
</dbReference>
<evidence type="ECO:0000256" key="4">
    <source>
        <dbReference type="ARBA" id="ARBA00023002"/>
    </source>
</evidence>
<dbReference type="GO" id="GO:0046872">
    <property type="term" value="F:metal ion binding"/>
    <property type="evidence" value="ECO:0007669"/>
    <property type="project" value="UniProtKB-KW"/>
</dbReference>
<dbReference type="RefSeq" id="WP_245774333.1">
    <property type="nucleotide sequence ID" value="NZ_FOTW01000018.1"/>
</dbReference>
<protein>
    <submittedName>
        <fullName evidence="7">50S ribosomal protein L16 3-hydroxylase</fullName>
    </submittedName>
</protein>
<keyword evidence="3" id="KW-0223">Dioxygenase</keyword>
<evidence type="ECO:0000256" key="5">
    <source>
        <dbReference type="ARBA" id="ARBA00023004"/>
    </source>
</evidence>
<name>A0A1I4Q2Q4_9BURK</name>
<dbReference type="Gene3D" id="2.60.120.650">
    <property type="entry name" value="Cupin"/>
    <property type="match status" value="1"/>
</dbReference>
<keyword evidence="2" id="KW-0479">Metal-binding</keyword>
<evidence type="ECO:0000259" key="6">
    <source>
        <dbReference type="PROSITE" id="PS51184"/>
    </source>
</evidence>
<reference evidence="7 8" key="1">
    <citation type="submission" date="2016-10" db="EMBL/GenBank/DDBJ databases">
        <authorList>
            <person name="de Groot N.N."/>
        </authorList>
    </citation>
    <scope>NUCLEOTIDE SEQUENCE [LARGE SCALE GENOMIC DNA]</scope>
    <source>
        <strain evidence="7 8">ATCC 43154</strain>
    </source>
</reference>
<dbReference type="Gene3D" id="3.40.366.30">
    <property type="entry name" value="50S ribosomal protein L16 arginine hydroxylase, Chain A, Domain 2"/>
    <property type="match status" value="1"/>
</dbReference>
<evidence type="ECO:0000256" key="3">
    <source>
        <dbReference type="ARBA" id="ARBA00022964"/>
    </source>
</evidence>
<sequence>MALSLTVSAMSTFTLANVSIDDFLAKHWQQQPLVIRGGFEHFADPLSPDELAGLACEEQIESRLVYRRGGEWQAEHGPFDSYERLGERDWTLIVQAANHWVPEVAELVKPFAFLPKWRLDDVMISYATPGGGVGPHIDRYDVFICQGSGRRRWRVGARGPHREFAAHAALLHCDPFEPIIDVELLPGDILYLPPGFPHDGVTLEASMSFSVGFRSKSPSELVSALADHLLDKELGNELLSDPGRPAHRQQGRIDATDFARLRAQMQAMLDDEAVLADAVGAMLSRNKCELDLQPLQEPYTSAELLEYWRQAPLLRIGGLRCFYVDATVAAGVCYIDGSRYNFGPACHGAVLALCDNDELDYAALAPWLEQPELVQALAQWVNRGYWYFDD</sequence>
<dbReference type="EMBL" id="FOTW01000018">
    <property type="protein sequence ID" value="SFM33935.1"/>
    <property type="molecule type" value="Genomic_DNA"/>
</dbReference>
<evidence type="ECO:0000256" key="2">
    <source>
        <dbReference type="ARBA" id="ARBA00022723"/>
    </source>
</evidence>
<dbReference type="GO" id="GO:0016706">
    <property type="term" value="F:2-oxoglutarate-dependent dioxygenase activity"/>
    <property type="evidence" value="ECO:0007669"/>
    <property type="project" value="TreeGrafter"/>
</dbReference>
<keyword evidence="7" id="KW-0689">Ribosomal protein</keyword>
<dbReference type="InterPro" id="IPR046799">
    <property type="entry name" value="ROXA-like_wH"/>
</dbReference>
<dbReference type="InterPro" id="IPR003347">
    <property type="entry name" value="JmjC_dom"/>
</dbReference>
<dbReference type="InterPro" id="IPR039994">
    <property type="entry name" value="NO66-like"/>
</dbReference>
<comment type="cofactor">
    <cofactor evidence="1">
        <name>Fe(2+)</name>
        <dbReference type="ChEBI" id="CHEBI:29033"/>
    </cofactor>
</comment>
<proteinExistence type="predicted"/>
<dbReference type="PANTHER" id="PTHR13096">
    <property type="entry name" value="MINA53 MYC INDUCED NUCLEAR ANTIGEN"/>
    <property type="match status" value="1"/>
</dbReference>
<evidence type="ECO:0000313" key="7">
    <source>
        <dbReference type="EMBL" id="SFM33935.1"/>
    </source>
</evidence>
<dbReference type="STRING" id="758825.SAMN02982985_03687"/>
<evidence type="ECO:0000313" key="8">
    <source>
        <dbReference type="Proteomes" id="UP000199470"/>
    </source>
</evidence>
<gene>
    <name evidence="7" type="ORF">SAMN02982985_03687</name>
</gene>
<keyword evidence="4" id="KW-0560">Oxidoreductase</keyword>
<dbReference type="AlphaFoldDB" id="A0A1I4Q2Q4"/>
<dbReference type="Pfam" id="PF08007">
    <property type="entry name" value="JmjC_2"/>
    <property type="match status" value="1"/>
</dbReference>
<dbReference type="SUPFAM" id="SSF51197">
    <property type="entry name" value="Clavaminate synthase-like"/>
    <property type="match status" value="1"/>
</dbReference>
<accession>A0A1I4Q2Q4</accession>
<dbReference type="Pfam" id="PF20514">
    <property type="entry name" value="WHD_ROXA"/>
    <property type="match status" value="1"/>
</dbReference>
<evidence type="ECO:0000256" key="1">
    <source>
        <dbReference type="ARBA" id="ARBA00001954"/>
    </source>
</evidence>
<organism evidence="7 8">
    <name type="scientific">Rugamonas rubra</name>
    <dbReference type="NCBI Taxonomy" id="758825"/>
    <lineage>
        <taxon>Bacteria</taxon>
        <taxon>Pseudomonadati</taxon>
        <taxon>Pseudomonadota</taxon>
        <taxon>Betaproteobacteria</taxon>
        <taxon>Burkholderiales</taxon>
        <taxon>Oxalobacteraceae</taxon>
        <taxon>Telluria group</taxon>
        <taxon>Rugamonas</taxon>
    </lineage>
</organism>
<dbReference type="GO" id="GO:0005840">
    <property type="term" value="C:ribosome"/>
    <property type="evidence" value="ECO:0007669"/>
    <property type="project" value="UniProtKB-KW"/>
</dbReference>
<keyword evidence="5" id="KW-0408">Iron</keyword>
<dbReference type="PROSITE" id="PS51184">
    <property type="entry name" value="JMJC"/>
    <property type="match status" value="1"/>
</dbReference>
<dbReference type="Proteomes" id="UP000199470">
    <property type="component" value="Unassembled WGS sequence"/>
</dbReference>
<feature type="domain" description="JmjC" evidence="6">
    <location>
        <begin position="103"/>
        <end position="230"/>
    </location>
</feature>
<dbReference type="SMART" id="SM00558">
    <property type="entry name" value="JmjC"/>
    <property type="match status" value="1"/>
</dbReference>
<keyword evidence="8" id="KW-1185">Reference proteome</keyword>